<reference evidence="2" key="1">
    <citation type="journal article" date="2020" name="Nature">
        <title>Giant virus diversity and host interactions through global metagenomics.</title>
        <authorList>
            <person name="Schulz F."/>
            <person name="Roux S."/>
            <person name="Paez-Espino D."/>
            <person name="Jungbluth S."/>
            <person name="Walsh D.A."/>
            <person name="Denef V.J."/>
            <person name="McMahon K.D."/>
            <person name="Konstantinidis K.T."/>
            <person name="Eloe-Fadrosh E.A."/>
            <person name="Kyrpides N.C."/>
            <person name="Woyke T."/>
        </authorList>
    </citation>
    <scope>NUCLEOTIDE SEQUENCE</scope>
    <source>
        <strain evidence="2">GVMAG-M-3300023174-5</strain>
    </source>
</reference>
<feature type="region of interest" description="Disordered" evidence="1">
    <location>
        <begin position="180"/>
        <end position="203"/>
    </location>
</feature>
<evidence type="ECO:0000256" key="1">
    <source>
        <dbReference type="SAM" id="MobiDB-lite"/>
    </source>
</evidence>
<sequence>MSNNSFYIPAVRNISECDIARIFLLNNIGIVDRVDFFENSAGVPCAFVHFEELYNNETVTLALNQIEIYGSYKFWFSENEYFILKEMNCPKIPVTYMNIHQIADKLTKHEAKIVENDARIAELEAKILEQDKIIHGYRQKNLETIEYGRLAHRAMWARSPSSDSYDVHMDEMVNSLISPSWPEEDDSGFPGIYPEESDDTMSV</sequence>
<accession>A0A6C0DTH4</accession>
<dbReference type="EMBL" id="MN739670">
    <property type="protein sequence ID" value="QHT19904.1"/>
    <property type="molecule type" value="Genomic_DNA"/>
</dbReference>
<proteinExistence type="predicted"/>
<evidence type="ECO:0000313" key="2">
    <source>
        <dbReference type="EMBL" id="QHT19904.1"/>
    </source>
</evidence>
<name>A0A6C0DTH4_9ZZZZ</name>
<dbReference type="AlphaFoldDB" id="A0A6C0DTH4"/>
<protein>
    <recommendedName>
        <fullName evidence="3">RRM domain-containing protein</fullName>
    </recommendedName>
</protein>
<organism evidence="2">
    <name type="scientific">viral metagenome</name>
    <dbReference type="NCBI Taxonomy" id="1070528"/>
    <lineage>
        <taxon>unclassified sequences</taxon>
        <taxon>metagenomes</taxon>
        <taxon>organismal metagenomes</taxon>
    </lineage>
</organism>
<evidence type="ECO:0008006" key="3">
    <source>
        <dbReference type="Google" id="ProtNLM"/>
    </source>
</evidence>